<organism evidence="1 2">
    <name type="scientific">Mesorhizobium ventifaucium</name>
    <dbReference type="NCBI Taxonomy" id="666020"/>
    <lineage>
        <taxon>Bacteria</taxon>
        <taxon>Pseudomonadati</taxon>
        <taxon>Pseudomonadota</taxon>
        <taxon>Alphaproteobacteria</taxon>
        <taxon>Hyphomicrobiales</taxon>
        <taxon>Phyllobacteriaceae</taxon>
        <taxon>Mesorhizobium</taxon>
    </lineage>
</organism>
<accession>A0ABN8JNC0</accession>
<gene>
    <name evidence="1" type="ORF">MES4922_20288</name>
</gene>
<comment type="caution">
    <text evidence="1">The sequence shown here is derived from an EMBL/GenBank/DDBJ whole genome shotgun (WGS) entry which is preliminary data.</text>
</comment>
<evidence type="ECO:0000313" key="1">
    <source>
        <dbReference type="EMBL" id="CAH2398802.1"/>
    </source>
</evidence>
<dbReference type="RefSeq" id="WP_254024759.1">
    <property type="nucleotide sequence ID" value="NZ_CAKXZS010000012.1"/>
</dbReference>
<name>A0ABN8JNC0_9HYPH</name>
<sequence>MPAKQPTHYAFEPKPVLDLIASIEADLQRLKGLVEQQVEKFDPANPHNKAPDGKLTEEGVECCYRLFDEGKSRYSVAQQMKISFAAATHRFNTWRKMGGAKRQRTLLG</sequence>
<reference evidence="1" key="1">
    <citation type="submission" date="2022-03" db="EMBL/GenBank/DDBJ databases">
        <authorList>
            <person name="Brunel B."/>
        </authorList>
    </citation>
    <scope>NUCLEOTIDE SEQUENCE</scope>
    <source>
        <strain evidence="1">STM4922sample</strain>
    </source>
</reference>
<evidence type="ECO:0000313" key="2">
    <source>
        <dbReference type="Proteomes" id="UP001152604"/>
    </source>
</evidence>
<keyword evidence="2" id="KW-1185">Reference proteome</keyword>
<dbReference type="Proteomes" id="UP001152604">
    <property type="component" value="Unassembled WGS sequence"/>
</dbReference>
<evidence type="ECO:0008006" key="3">
    <source>
        <dbReference type="Google" id="ProtNLM"/>
    </source>
</evidence>
<dbReference type="EMBL" id="CAKXZS010000012">
    <property type="protein sequence ID" value="CAH2398802.1"/>
    <property type="molecule type" value="Genomic_DNA"/>
</dbReference>
<proteinExistence type="predicted"/>
<protein>
    <recommendedName>
        <fullName evidence="3">Helix-turn-helix domain-containing protein</fullName>
    </recommendedName>
</protein>